<name>A0ABQ5EVV4_9ASTR</name>
<reference evidence="3" key="1">
    <citation type="journal article" date="2022" name="Int. J. Mol. Sci.">
        <title>Draft Genome of Tanacetum Coccineum: Genomic Comparison of Closely Related Tanacetum-Family Plants.</title>
        <authorList>
            <person name="Yamashiro T."/>
            <person name="Shiraishi A."/>
            <person name="Nakayama K."/>
            <person name="Satake H."/>
        </authorList>
    </citation>
    <scope>NUCLEOTIDE SEQUENCE</scope>
</reference>
<accession>A0ABQ5EVV4</accession>
<dbReference type="Proteomes" id="UP001151760">
    <property type="component" value="Unassembled WGS sequence"/>
</dbReference>
<keyword evidence="1" id="KW-0479">Metal-binding</keyword>
<keyword evidence="1" id="KW-0862">Zinc</keyword>
<protein>
    <submittedName>
        <fullName evidence="3">Ribonuclease H-like domain-containing protein</fullName>
    </submittedName>
</protein>
<gene>
    <name evidence="3" type="ORF">Tco_0990076</name>
</gene>
<comment type="caution">
    <text evidence="3">The sequence shown here is derived from an EMBL/GenBank/DDBJ whole genome shotgun (WGS) entry which is preliminary data.</text>
</comment>
<evidence type="ECO:0000256" key="1">
    <source>
        <dbReference type="PROSITE-ProRule" id="PRU00047"/>
    </source>
</evidence>
<proteinExistence type="predicted"/>
<dbReference type="PROSITE" id="PS50158">
    <property type="entry name" value="ZF_CCHC"/>
    <property type="match status" value="1"/>
</dbReference>
<reference evidence="3" key="2">
    <citation type="submission" date="2022-01" db="EMBL/GenBank/DDBJ databases">
        <authorList>
            <person name="Yamashiro T."/>
            <person name="Shiraishi A."/>
            <person name="Satake H."/>
            <person name="Nakayama K."/>
        </authorList>
    </citation>
    <scope>NUCLEOTIDE SEQUENCE</scope>
</reference>
<evidence type="ECO:0000313" key="3">
    <source>
        <dbReference type="EMBL" id="GJT55022.1"/>
    </source>
</evidence>
<dbReference type="EMBL" id="BQNB010016723">
    <property type="protein sequence ID" value="GJT55022.1"/>
    <property type="molecule type" value="Genomic_DNA"/>
</dbReference>
<evidence type="ECO:0000313" key="4">
    <source>
        <dbReference type="Proteomes" id="UP001151760"/>
    </source>
</evidence>
<keyword evidence="1" id="KW-0863">Zinc-finger</keyword>
<evidence type="ECO:0000259" key="2">
    <source>
        <dbReference type="PROSITE" id="PS50158"/>
    </source>
</evidence>
<feature type="domain" description="CCHC-type" evidence="2">
    <location>
        <begin position="232"/>
        <end position="245"/>
    </location>
</feature>
<keyword evidence="4" id="KW-1185">Reference proteome</keyword>
<organism evidence="3 4">
    <name type="scientific">Tanacetum coccineum</name>
    <dbReference type="NCBI Taxonomy" id="301880"/>
    <lineage>
        <taxon>Eukaryota</taxon>
        <taxon>Viridiplantae</taxon>
        <taxon>Streptophyta</taxon>
        <taxon>Embryophyta</taxon>
        <taxon>Tracheophyta</taxon>
        <taxon>Spermatophyta</taxon>
        <taxon>Magnoliopsida</taxon>
        <taxon>eudicotyledons</taxon>
        <taxon>Gunneridae</taxon>
        <taxon>Pentapetalae</taxon>
        <taxon>asterids</taxon>
        <taxon>campanulids</taxon>
        <taxon>Asterales</taxon>
        <taxon>Asteraceae</taxon>
        <taxon>Asteroideae</taxon>
        <taxon>Anthemideae</taxon>
        <taxon>Anthemidinae</taxon>
        <taxon>Tanacetum</taxon>
    </lineage>
</organism>
<sequence length="314" mass="35958">MDLKWLASMLSEKPEFNNNHKIGLFARECRGHRTKITGTRKNQDNTRKNVNVEDTSAKQCASKSLDKLIESQIPENTRKSLGFVSYNVVPPPPIGLFLPPKLDLSNTGLEEFQQPKFEGYGPKTSKEKPVSVRREFSAPIIEDWELDSDEEDEPKVKVVRKTVKSKTVEKENVSKNARPSYAKIEFVRPKTARQVRQGTNSQSYKARANQRNWNNMISQRLGSNYEMIKKSCYECGSFNHLIRNCHKKKMVQKPVWNNTKRVNHQHSARMTHPNPKRKFVPSAVLTRSGKVSVNTAKQNLSKADLLILLSQDPK</sequence>
<dbReference type="InterPro" id="IPR001878">
    <property type="entry name" value="Znf_CCHC"/>
</dbReference>